<keyword evidence="3" id="KW-1185">Reference proteome</keyword>
<feature type="signal peptide" evidence="1">
    <location>
        <begin position="1"/>
        <end position="20"/>
    </location>
</feature>
<name>N6V4B9_9HYPH</name>
<proteinExistence type="predicted"/>
<evidence type="ECO:0000313" key="2">
    <source>
        <dbReference type="EMBL" id="ENN85902.1"/>
    </source>
</evidence>
<dbReference type="AlphaFoldDB" id="N6V4B9"/>
<dbReference type="RefSeq" id="WP_004122380.1">
    <property type="nucleotide sequence ID" value="NZ_AQHN01000077.1"/>
</dbReference>
<evidence type="ECO:0000313" key="3">
    <source>
        <dbReference type="Proteomes" id="UP000012429"/>
    </source>
</evidence>
<comment type="caution">
    <text evidence="2">The sequence shown here is derived from an EMBL/GenBank/DDBJ whole genome shotgun (WGS) entry which is preliminary data.</text>
</comment>
<feature type="chain" id="PRO_5004126068" evidence="1">
    <location>
        <begin position="21"/>
        <end position="111"/>
    </location>
</feature>
<dbReference type="PATRIC" id="fig|363754.4.peg.4449"/>
<dbReference type="EMBL" id="AQHN01000077">
    <property type="protein sequence ID" value="ENN85902.1"/>
    <property type="molecule type" value="Genomic_DNA"/>
</dbReference>
<sequence>MKKIILLGLLIASASTPALAISRYNSMSMTCAEARATINRERAVIMRYPAKRTSKMTLYDRYVADSNACDVGYYADQDYLPTKDRAACPVYICRPTSDLEDDLLLLRRRSR</sequence>
<evidence type="ECO:0000256" key="1">
    <source>
        <dbReference type="SAM" id="SignalP"/>
    </source>
</evidence>
<protein>
    <submittedName>
        <fullName evidence="2">Uncharacterized protein</fullName>
    </submittedName>
</protein>
<gene>
    <name evidence="2" type="ORF">RHSP_17427</name>
</gene>
<accession>N6V4B9</accession>
<organism evidence="2 3">
    <name type="scientific">Rhizobium freirei PRF 81</name>
    <dbReference type="NCBI Taxonomy" id="363754"/>
    <lineage>
        <taxon>Bacteria</taxon>
        <taxon>Pseudomonadati</taxon>
        <taxon>Pseudomonadota</taxon>
        <taxon>Alphaproteobacteria</taxon>
        <taxon>Hyphomicrobiales</taxon>
        <taxon>Rhizobiaceae</taxon>
        <taxon>Rhizobium/Agrobacterium group</taxon>
        <taxon>Rhizobium</taxon>
    </lineage>
</organism>
<reference evidence="2 3" key="1">
    <citation type="journal article" date="2012" name="BMC Genomics">
        <title>Genomic basis of broad host range and environmental adaptability of Rhizobium tropici CIAT 899 and Rhizobium sp. PRF 81 which are used in inoculants for common bean (Phaseolus vulgaris L.).</title>
        <authorList>
            <person name="Ormeno-Orrillo E."/>
            <person name="Menna P."/>
            <person name="Almeida L.G."/>
            <person name="Ollero F.J."/>
            <person name="Nicolas M.F."/>
            <person name="Pains Rodrigues E."/>
            <person name="Shigueyoshi Nakatani A."/>
            <person name="Silva Batista J.S."/>
            <person name="Oliveira Chueire L.M."/>
            <person name="Souza R.C."/>
            <person name="Ribeiro Vasconcelos A.T."/>
            <person name="Megias M."/>
            <person name="Hungria M."/>
            <person name="Martinez-Romero E."/>
        </authorList>
    </citation>
    <scope>NUCLEOTIDE SEQUENCE [LARGE SCALE GENOMIC DNA]</scope>
    <source>
        <strain evidence="2 3">PRF 81</strain>
    </source>
</reference>
<dbReference type="OrthoDB" id="7870801at2"/>
<dbReference type="Proteomes" id="UP000012429">
    <property type="component" value="Unassembled WGS sequence"/>
</dbReference>
<keyword evidence="1" id="KW-0732">Signal</keyword>